<accession>A0A9Q0JCW8</accession>
<protein>
    <recommendedName>
        <fullName evidence="4">Acid phosphatase</fullName>
    </recommendedName>
</protein>
<dbReference type="PANTHER" id="PTHR31284:SF22">
    <property type="entry name" value="ACID PHOSPHATASE"/>
    <property type="match status" value="1"/>
</dbReference>
<reference evidence="2" key="1">
    <citation type="submission" date="2022-02" db="EMBL/GenBank/DDBJ databases">
        <authorList>
            <person name="Henning P.M."/>
            <person name="McCubbin A.G."/>
            <person name="Shore J.S."/>
        </authorList>
    </citation>
    <scope>NUCLEOTIDE SEQUENCE</scope>
    <source>
        <strain evidence="2">F60SS</strain>
        <tissue evidence="2">Leaves</tissue>
    </source>
</reference>
<evidence type="ECO:0000256" key="1">
    <source>
        <dbReference type="SAM" id="Phobius"/>
    </source>
</evidence>
<dbReference type="Proteomes" id="UP001141552">
    <property type="component" value="Unassembled WGS sequence"/>
</dbReference>
<keyword evidence="3" id="KW-1185">Reference proteome</keyword>
<feature type="transmembrane region" description="Helical" evidence="1">
    <location>
        <begin position="69"/>
        <end position="102"/>
    </location>
</feature>
<name>A0A9Q0JCW8_9ROSI</name>
<keyword evidence="1" id="KW-0472">Membrane</keyword>
<dbReference type="OrthoDB" id="1900337at2759"/>
<comment type="caution">
    <text evidence="2">The sequence shown here is derived from an EMBL/GenBank/DDBJ whole genome shotgun (WGS) entry which is preliminary data.</text>
</comment>
<dbReference type="PANTHER" id="PTHR31284">
    <property type="entry name" value="ACID PHOSPHATASE-LIKE PROTEIN"/>
    <property type="match status" value="1"/>
</dbReference>
<keyword evidence="1" id="KW-1133">Transmembrane helix</keyword>
<dbReference type="EMBL" id="JAKUCV010004077">
    <property type="protein sequence ID" value="KAJ4836567.1"/>
    <property type="molecule type" value="Genomic_DNA"/>
</dbReference>
<evidence type="ECO:0000313" key="2">
    <source>
        <dbReference type="EMBL" id="KAJ4836567.1"/>
    </source>
</evidence>
<evidence type="ECO:0008006" key="4">
    <source>
        <dbReference type="Google" id="ProtNLM"/>
    </source>
</evidence>
<evidence type="ECO:0000313" key="3">
    <source>
        <dbReference type="Proteomes" id="UP001141552"/>
    </source>
</evidence>
<dbReference type="Gene3D" id="3.40.50.1000">
    <property type="entry name" value="HAD superfamily/HAD-like"/>
    <property type="match status" value="1"/>
</dbReference>
<proteinExistence type="predicted"/>
<organism evidence="2 3">
    <name type="scientific">Turnera subulata</name>
    <dbReference type="NCBI Taxonomy" id="218843"/>
    <lineage>
        <taxon>Eukaryota</taxon>
        <taxon>Viridiplantae</taxon>
        <taxon>Streptophyta</taxon>
        <taxon>Embryophyta</taxon>
        <taxon>Tracheophyta</taxon>
        <taxon>Spermatophyta</taxon>
        <taxon>Magnoliopsida</taxon>
        <taxon>eudicotyledons</taxon>
        <taxon>Gunneridae</taxon>
        <taxon>Pentapetalae</taxon>
        <taxon>rosids</taxon>
        <taxon>fabids</taxon>
        <taxon>Malpighiales</taxon>
        <taxon>Passifloraceae</taxon>
        <taxon>Turnera</taxon>
    </lineage>
</organism>
<gene>
    <name evidence="2" type="ORF">Tsubulata_013446</name>
</gene>
<dbReference type="InterPro" id="IPR005519">
    <property type="entry name" value="Acid_phosphat_B-like"/>
</dbReference>
<dbReference type="Pfam" id="PF03767">
    <property type="entry name" value="Acid_phosphat_B"/>
    <property type="match status" value="1"/>
</dbReference>
<reference evidence="2" key="2">
    <citation type="journal article" date="2023" name="Plants (Basel)">
        <title>Annotation of the Turnera subulata (Passifloraceae) Draft Genome Reveals the S-Locus Evolved after the Divergence of Turneroideae from Passifloroideae in a Stepwise Manner.</title>
        <authorList>
            <person name="Henning P.M."/>
            <person name="Roalson E.H."/>
            <person name="Mir W."/>
            <person name="McCubbin A.G."/>
            <person name="Shore J.S."/>
        </authorList>
    </citation>
    <scope>NUCLEOTIDE SEQUENCE</scope>
    <source>
        <strain evidence="2">F60SS</strain>
    </source>
</reference>
<sequence>MVDAYAYNPYSPEGNWRVSSSYYLSCELLVSLAQCQLMPIKWRGSSLLKAFLAEEVLVKMESHYVMESGFYMTAFAATIFIGSLVTVGVLLLTLLISLTIMLQSCQSRSEVVVELQNPSYDYNYCKMFSLHAELNNLEPKDFPSICRTPAMQHINKAQYENDLNASLWVVERHFDSVMASHDGLDVVLMDIDDILPNPHYTPHLADRLHQYDRSNCFEEAPRLKQVLFLRLYMKLKAGGWSLILLSRKPENERNATMGQLVSAGYSGWSSVIFRLDNEMGIDTSEFFYRQKAGLQKSGFRIAGVISSRMDALNKPSLGERSFKLPNEMYYRFDHHTENTYLTE</sequence>
<keyword evidence="1" id="KW-0812">Transmembrane</keyword>
<dbReference type="InterPro" id="IPR023214">
    <property type="entry name" value="HAD_sf"/>
</dbReference>
<dbReference type="AlphaFoldDB" id="A0A9Q0JCW8"/>